<keyword evidence="8" id="KW-1185">Reference proteome</keyword>
<feature type="transmembrane region" description="Helical" evidence="5">
    <location>
        <begin position="254"/>
        <end position="274"/>
    </location>
</feature>
<dbReference type="SUPFAM" id="SSF103473">
    <property type="entry name" value="MFS general substrate transporter"/>
    <property type="match status" value="1"/>
</dbReference>
<feature type="transmembrane region" description="Helical" evidence="5">
    <location>
        <begin position="49"/>
        <end position="70"/>
    </location>
</feature>
<dbReference type="Gene3D" id="1.20.1250.20">
    <property type="entry name" value="MFS general substrate transporter like domains"/>
    <property type="match status" value="1"/>
</dbReference>
<feature type="domain" description="Major facilitator superfamily (MFS) profile" evidence="6">
    <location>
        <begin position="12"/>
        <end position="399"/>
    </location>
</feature>
<gene>
    <name evidence="7" type="ORF">RM425_10675</name>
</gene>
<organism evidence="7 8">
    <name type="scientific">Blastococcus goldschmidtiae</name>
    <dbReference type="NCBI Taxonomy" id="3075546"/>
    <lineage>
        <taxon>Bacteria</taxon>
        <taxon>Bacillati</taxon>
        <taxon>Actinomycetota</taxon>
        <taxon>Actinomycetes</taxon>
        <taxon>Geodermatophilales</taxon>
        <taxon>Geodermatophilaceae</taxon>
        <taxon>Blastococcus</taxon>
    </lineage>
</organism>
<comment type="caution">
    <text evidence="7">The sequence shown here is derived from an EMBL/GenBank/DDBJ whole genome shotgun (WGS) entry which is preliminary data.</text>
</comment>
<comment type="subcellular location">
    <subcellularLocation>
        <location evidence="1">Cell membrane</location>
        <topology evidence="1">Multi-pass membrane protein</topology>
    </subcellularLocation>
</comment>
<accession>A0ABU2K842</accession>
<evidence type="ECO:0000313" key="8">
    <source>
        <dbReference type="Proteomes" id="UP001183222"/>
    </source>
</evidence>
<dbReference type="PANTHER" id="PTHR23523:SF2">
    <property type="entry name" value="2-NITROIMIDAZOLE TRANSPORTER"/>
    <property type="match status" value="1"/>
</dbReference>
<keyword evidence="3 5" id="KW-1133">Transmembrane helix</keyword>
<feature type="transmembrane region" description="Helical" evidence="5">
    <location>
        <begin position="142"/>
        <end position="164"/>
    </location>
</feature>
<evidence type="ECO:0000256" key="3">
    <source>
        <dbReference type="ARBA" id="ARBA00022989"/>
    </source>
</evidence>
<protein>
    <submittedName>
        <fullName evidence="7">MFS transporter</fullName>
    </submittedName>
</protein>
<dbReference type="InterPro" id="IPR036259">
    <property type="entry name" value="MFS_trans_sf"/>
</dbReference>
<dbReference type="InterPro" id="IPR011701">
    <property type="entry name" value="MFS"/>
</dbReference>
<feature type="transmembrane region" description="Helical" evidence="5">
    <location>
        <begin position="352"/>
        <end position="370"/>
    </location>
</feature>
<evidence type="ECO:0000256" key="2">
    <source>
        <dbReference type="ARBA" id="ARBA00022692"/>
    </source>
</evidence>
<keyword evidence="2 5" id="KW-0812">Transmembrane</keyword>
<dbReference type="PANTHER" id="PTHR23523">
    <property type="match status" value="1"/>
</dbReference>
<dbReference type="EMBL" id="JAVREI010000006">
    <property type="protein sequence ID" value="MDT0276362.1"/>
    <property type="molecule type" value="Genomic_DNA"/>
</dbReference>
<evidence type="ECO:0000256" key="4">
    <source>
        <dbReference type="ARBA" id="ARBA00023136"/>
    </source>
</evidence>
<name>A0ABU2K842_9ACTN</name>
<feature type="transmembrane region" description="Helical" evidence="5">
    <location>
        <begin position="376"/>
        <end position="395"/>
    </location>
</feature>
<reference evidence="8" key="1">
    <citation type="submission" date="2023-07" db="EMBL/GenBank/DDBJ databases">
        <title>30 novel species of actinomycetes from the DSMZ collection.</title>
        <authorList>
            <person name="Nouioui I."/>
        </authorList>
    </citation>
    <scope>NUCLEOTIDE SEQUENCE [LARGE SCALE GENOMIC DNA]</scope>
    <source>
        <strain evidence="8">DSM 46792</strain>
    </source>
</reference>
<feature type="transmembrane region" description="Helical" evidence="5">
    <location>
        <begin position="170"/>
        <end position="189"/>
    </location>
</feature>
<feature type="transmembrane region" description="Helical" evidence="5">
    <location>
        <begin position="286"/>
        <end position="305"/>
    </location>
</feature>
<feature type="transmembrane region" description="Helical" evidence="5">
    <location>
        <begin position="82"/>
        <end position="101"/>
    </location>
</feature>
<feature type="transmembrane region" description="Helical" evidence="5">
    <location>
        <begin position="107"/>
        <end position="130"/>
    </location>
</feature>
<dbReference type="RefSeq" id="WP_311345180.1">
    <property type="nucleotide sequence ID" value="NZ_JAVREI010000006.1"/>
</dbReference>
<dbReference type="InterPro" id="IPR052524">
    <property type="entry name" value="MFS_Cyanate_Porter"/>
</dbReference>
<evidence type="ECO:0000256" key="1">
    <source>
        <dbReference type="ARBA" id="ARBA00004651"/>
    </source>
</evidence>
<proteinExistence type="predicted"/>
<dbReference type="PROSITE" id="PS50850">
    <property type="entry name" value="MFS"/>
    <property type="match status" value="1"/>
</dbReference>
<feature type="transmembrane region" description="Helical" evidence="5">
    <location>
        <begin position="224"/>
        <end position="242"/>
    </location>
</feature>
<keyword evidence="4 5" id="KW-0472">Membrane</keyword>
<dbReference type="Proteomes" id="UP001183222">
    <property type="component" value="Unassembled WGS sequence"/>
</dbReference>
<dbReference type="InterPro" id="IPR020846">
    <property type="entry name" value="MFS_dom"/>
</dbReference>
<evidence type="ECO:0000256" key="5">
    <source>
        <dbReference type="SAM" id="Phobius"/>
    </source>
</evidence>
<dbReference type="Pfam" id="PF07690">
    <property type="entry name" value="MFS_1"/>
    <property type="match status" value="1"/>
</dbReference>
<evidence type="ECO:0000313" key="7">
    <source>
        <dbReference type="EMBL" id="MDT0276362.1"/>
    </source>
</evidence>
<sequence>MSRGRPVAAALPYGLLLVGVLVVAANLRALISAVGPVLPVIGEDTGLSPVQLGALAAVPVGAFAVVSPVVHALAQRFGVDRTLFGSMLVLAAGSVIRSLPANAEGPPLFLGTVIIGAAIAVGNVLLPVVVRRDFPGHVPRITGYYIAVQSVVAGSASGLVVPLARATDSWRLALAVWGCPILVALVFLLPRIRSAAHAPTTGEPGPVPLPAIVSIWRSPLAWQVAGYFGLQSTAFYVLLSWLPTVEQDMGVSPGAAGFHLSVFLVVGVASNLAVPRVLTLRGDQRITAVLVPAWTVVAMAGILQAPSLLPFWVALSGLALGASMVVALSLISLRAAGDRTTSRLSSMAQASAYGGVALGLVVAGAIREVFGAGQHLLVYVLVLSLCQLALGARVGRAVQLPA</sequence>
<evidence type="ECO:0000259" key="6">
    <source>
        <dbReference type="PROSITE" id="PS50850"/>
    </source>
</evidence>
<feature type="transmembrane region" description="Helical" evidence="5">
    <location>
        <begin position="311"/>
        <end position="331"/>
    </location>
</feature>